<evidence type="ECO:0000313" key="7">
    <source>
        <dbReference type="Ensembl" id="ENSMAMP00000051630.1"/>
    </source>
</evidence>
<dbReference type="GO" id="GO:0050776">
    <property type="term" value="P:regulation of immune response"/>
    <property type="evidence" value="ECO:0007669"/>
    <property type="project" value="TreeGrafter"/>
</dbReference>
<dbReference type="Proteomes" id="UP000261640">
    <property type="component" value="Unplaced"/>
</dbReference>
<dbReference type="GeneTree" id="ENSGT00940000155920"/>
<keyword evidence="2" id="KW-0391">Immunity</keyword>
<dbReference type="Ensembl" id="ENSMAMT00000048065.1">
    <property type="protein sequence ID" value="ENSMAMP00000051630.1"/>
    <property type="gene ID" value="ENSMAMG00000024395.1"/>
</dbReference>
<dbReference type="SMART" id="SM00252">
    <property type="entry name" value="SH2"/>
    <property type="match status" value="1"/>
</dbReference>
<accession>A0A7N9APE2</accession>
<dbReference type="PROSITE" id="PS50001">
    <property type="entry name" value="SH2"/>
    <property type="match status" value="1"/>
</dbReference>
<feature type="domain" description="SH2" evidence="6">
    <location>
        <begin position="6"/>
        <end position="105"/>
    </location>
</feature>
<dbReference type="GO" id="GO:0045087">
    <property type="term" value="P:innate immune response"/>
    <property type="evidence" value="ECO:0007669"/>
    <property type="project" value="UniProtKB-KW"/>
</dbReference>
<keyword evidence="8" id="KW-1185">Reference proteome</keyword>
<evidence type="ECO:0000256" key="1">
    <source>
        <dbReference type="ARBA" id="ARBA00022588"/>
    </source>
</evidence>
<dbReference type="InParanoid" id="A0A7N9APE2"/>
<dbReference type="PRINTS" id="PR00401">
    <property type="entry name" value="SH2DOMAIN"/>
</dbReference>
<protein>
    <submittedName>
        <fullName evidence="7">SH2 domain containing 1A duplicate b</fullName>
    </submittedName>
</protein>
<evidence type="ECO:0000256" key="5">
    <source>
        <dbReference type="PROSITE-ProRule" id="PRU00191"/>
    </source>
</evidence>
<dbReference type="Pfam" id="PF00017">
    <property type="entry name" value="SH2"/>
    <property type="match status" value="1"/>
</dbReference>
<dbReference type="GO" id="GO:0009966">
    <property type="term" value="P:regulation of signal transduction"/>
    <property type="evidence" value="ECO:0007669"/>
    <property type="project" value="TreeGrafter"/>
</dbReference>
<reference evidence="7" key="2">
    <citation type="submission" date="2025-09" db="UniProtKB">
        <authorList>
            <consortium name="Ensembl"/>
        </authorList>
    </citation>
    <scope>IDENTIFICATION</scope>
</reference>
<reference evidence="7" key="1">
    <citation type="submission" date="2025-08" db="UniProtKB">
        <authorList>
            <consortium name="Ensembl"/>
        </authorList>
    </citation>
    <scope>IDENTIFICATION</scope>
</reference>
<dbReference type="Gene3D" id="3.30.505.10">
    <property type="entry name" value="SH2 domain"/>
    <property type="match status" value="1"/>
</dbReference>
<name>A0A7N9APE2_9TELE</name>
<dbReference type="SUPFAM" id="SSF55550">
    <property type="entry name" value="SH2 domain"/>
    <property type="match status" value="1"/>
</dbReference>
<keyword evidence="3 5" id="KW-0727">SH2 domain</keyword>
<dbReference type="FunCoup" id="A0A7N9APE2">
    <property type="interactions" value="919"/>
</dbReference>
<evidence type="ECO:0000256" key="2">
    <source>
        <dbReference type="ARBA" id="ARBA00022859"/>
    </source>
</evidence>
<evidence type="ECO:0000313" key="8">
    <source>
        <dbReference type="Proteomes" id="UP000261640"/>
    </source>
</evidence>
<organism evidence="7 8">
    <name type="scientific">Mastacembelus armatus</name>
    <name type="common">zig-zag eel</name>
    <dbReference type="NCBI Taxonomy" id="205130"/>
    <lineage>
        <taxon>Eukaryota</taxon>
        <taxon>Metazoa</taxon>
        <taxon>Chordata</taxon>
        <taxon>Craniata</taxon>
        <taxon>Vertebrata</taxon>
        <taxon>Euteleostomi</taxon>
        <taxon>Actinopterygii</taxon>
        <taxon>Neopterygii</taxon>
        <taxon>Teleostei</taxon>
        <taxon>Neoteleostei</taxon>
        <taxon>Acanthomorphata</taxon>
        <taxon>Anabantaria</taxon>
        <taxon>Synbranchiformes</taxon>
        <taxon>Mastacembelidae</taxon>
        <taxon>Mastacembelus</taxon>
    </lineage>
</organism>
<keyword evidence="4" id="KW-1064">Adaptive immunity</keyword>
<proteinExistence type="predicted"/>
<dbReference type="GO" id="GO:0002250">
    <property type="term" value="P:adaptive immune response"/>
    <property type="evidence" value="ECO:0007669"/>
    <property type="project" value="UniProtKB-KW"/>
</dbReference>
<evidence type="ECO:0000256" key="4">
    <source>
        <dbReference type="ARBA" id="ARBA00023130"/>
    </source>
</evidence>
<sequence length="183" mass="20261">MENLTVYHGPIGKEEGERRLAQDGRDGCYLIRNSDSVPGVFCLCVLHNGYVYTYRLHKDDAGSWAAETTPGVQKRYFRKIKNLIAAFQKPGQDDTTPGSQVLSPHKPRIKGVVLHEGGLAVRRGVYVPVVTNGQHRLQGVLHHAGHCHGNQSVCLVVFKDVAPLAMQEQHNGLQQCRQTAQES</sequence>
<dbReference type="PANTHER" id="PTHR46051:SF1">
    <property type="entry name" value="INOSITOL POLYPHOSPHATE-RELATED PHOSPHATASE DOMAIN-CONTAINING PROTEIN"/>
    <property type="match status" value="1"/>
</dbReference>
<dbReference type="PANTHER" id="PTHR46051">
    <property type="entry name" value="SH2 DOMAIN-CONTAINING PROTEIN"/>
    <property type="match status" value="1"/>
</dbReference>
<dbReference type="InterPro" id="IPR036860">
    <property type="entry name" value="SH2_dom_sf"/>
</dbReference>
<dbReference type="InterPro" id="IPR000980">
    <property type="entry name" value="SH2"/>
</dbReference>
<evidence type="ECO:0000259" key="6">
    <source>
        <dbReference type="PROSITE" id="PS50001"/>
    </source>
</evidence>
<keyword evidence="1" id="KW-0399">Innate immunity</keyword>
<evidence type="ECO:0000256" key="3">
    <source>
        <dbReference type="ARBA" id="ARBA00022999"/>
    </source>
</evidence>
<dbReference type="AlphaFoldDB" id="A0A7N9APE2"/>